<reference evidence="2" key="3">
    <citation type="submission" date="2020-10" db="EMBL/GenBank/DDBJ databases">
        <authorList>
            <person name="Sedaghatjoo S."/>
        </authorList>
    </citation>
    <scope>NUCLEOTIDE SEQUENCE</scope>
    <source>
        <strain evidence="2">AZH3</strain>
    </source>
</reference>
<feature type="region of interest" description="Disordered" evidence="1">
    <location>
        <begin position="29"/>
        <end position="48"/>
    </location>
</feature>
<dbReference type="AlphaFoldDB" id="A0A177VGB7"/>
<evidence type="ECO:0000313" key="2">
    <source>
        <dbReference type="EMBL" id="CAD6902093.1"/>
    </source>
</evidence>
<reference evidence="3" key="1">
    <citation type="submission" date="2016-04" db="EMBL/GenBank/DDBJ databases">
        <authorList>
            <person name="Nguyen H.D."/>
            <person name="Kesanakurti P."/>
            <person name="Cullis J."/>
            <person name="Levesque C.A."/>
            <person name="Hambleton S."/>
        </authorList>
    </citation>
    <scope>NUCLEOTIDE SEQUENCE</scope>
    <source>
        <strain evidence="3">DAOMC 238032</strain>
    </source>
</reference>
<evidence type="ECO:0000256" key="1">
    <source>
        <dbReference type="SAM" id="MobiDB-lite"/>
    </source>
</evidence>
<proteinExistence type="predicted"/>
<comment type="caution">
    <text evidence="3">The sequence shown here is derived from an EMBL/GenBank/DDBJ whole genome shotgun (WGS) entry which is preliminary data.</text>
</comment>
<dbReference type="EMBL" id="LWDD02000309">
    <property type="protein sequence ID" value="KAE8261865.1"/>
    <property type="molecule type" value="Genomic_DNA"/>
</dbReference>
<reference evidence="3" key="2">
    <citation type="journal article" date="2019" name="IMA Fungus">
        <title>Genome sequencing and comparison of five Tilletia species to identify candidate genes for the detection of regulated species infecting wheat.</title>
        <authorList>
            <person name="Nguyen H.D.T."/>
            <person name="Sultana T."/>
            <person name="Kesanakurti P."/>
            <person name="Hambleton S."/>
        </authorList>
    </citation>
    <scope>NUCLEOTIDE SEQUENCE</scope>
    <source>
        <strain evidence="3">DAOMC 238032</strain>
    </source>
</reference>
<evidence type="ECO:0000313" key="5">
    <source>
        <dbReference type="Proteomes" id="UP000836402"/>
    </source>
</evidence>
<sequence length="288" mass="31326">MDVTAGSSESNVEDVRQRPIRLTTYEFNSINVQNEHDQDEDDNDDDSSDGSFCPCILSFCPCNLSNSSVINEDVYDPSSWISDEEMTDLFAEVKDHPNLVLALAHEALAQVDKAKDPEANEDSDGNDNDNGNDNGNDNDTHPVLGADGSRDDLQDEDDHASAGDSFESDTSSGEGVNALLEDNERDAHRDVEGADLNVRRRTTHAPGVQMSDLRQDLEDAKVLLRARALLDRGDGIGIINAEDGMEGDNTPGSLEKELAELRQDVRDVLGLARAALTQGERTGANIKK</sequence>
<dbReference type="EMBL" id="CAJHJG010000403">
    <property type="protein sequence ID" value="CAD6902093.1"/>
    <property type="molecule type" value="Genomic_DNA"/>
</dbReference>
<dbReference type="Proteomes" id="UP000836402">
    <property type="component" value="Unassembled WGS sequence"/>
</dbReference>
<evidence type="ECO:0000313" key="4">
    <source>
        <dbReference type="Proteomes" id="UP000077671"/>
    </source>
</evidence>
<feature type="compositionally biased region" description="Acidic residues" evidence="1">
    <location>
        <begin position="37"/>
        <end position="48"/>
    </location>
</feature>
<gene>
    <name evidence="3" type="ORF">A4X03_0g2908</name>
    <name evidence="2" type="ORF">JKIAZH3_G4638</name>
</gene>
<keyword evidence="5" id="KW-1185">Reference proteome</keyword>
<name>A0A177VGB7_9BASI</name>
<evidence type="ECO:0000313" key="3">
    <source>
        <dbReference type="EMBL" id="KAE8261865.1"/>
    </source>
</evidence>
<accession>A0A177VGB7</accession>
<feature type="compositionally biased region" description="Low complexity" evidence="1">
    <location>
        <begin position="128"/>
        <end position="137"/>
    </location>
</feature>
<feature type="region of interest" description="Disordered" evidence="1">
    <location>
        <begin position="113"/>
        <end position="175"/>
    </location>
</feature>
<protein>
    <submittedName>
        <fullName evidence="3">Uncharacterized protein</fullName>
    </submittedName>
</protein>
<dbReference type="Proteomes" id="UP000077671">
    <property type="component" value="Unassembled WGS sequence"/>
</dbReference>
<organism evidence="3 4">
    <name type="scientific">Tilletia caries</name>
    <name type="common">wheat bunt fungus</name>
    <dbReference type="NCBI Taxonomy" id="13290"/>
    <lineage>
        <taxon>Eukaryota</taxon>
        <taxon>Fungi</taxon>
        <taxon>Dikarya</taxon>
        <taxon>Basidiomycota</taxon>
        <taxon>Ustilaginomycotina</taxon>
        <taxon>Exobasidiomycetes</taxon>
        <taxon>Tilletiales</taxon>
        <taxon>Tilletiaceae</taxon>
        <taxon>Tilletia</taxon>
    </lineage>
</organism>